<evidence type="ECO:0000259" key="12">
    <source>
        <dbReference type="Pfam" id="PF01225"/>
    </source>
</evidence>
<keyword evidence="7 10" id="KW-0573">Peptidoglycan synthesis</keyword>
<dbReference type="InterPro" id="IPR004101">
    <property type="entry name" value="Mur_ligase_C"/>
</dbReference>
<keyword evidence="8 10" id="KW-0131">Cell cycle</keyword>
<evidence type="ECO:0000256" key="7">
    <source>
        <dbReference type="ARBA" id="ARBA00022984"/>
    </source>
</evidence>
<dbReference type="Gene3D" id="3.40.1190.10">
    <property type="entry name" value="Mur-like, catalytic domain"/>
    <property type="match status" value="1"/>
</dbReference>
<dbReference type="EC" id="6.3.2.10" evidence="10 11"/>
<dbReference type="Pfam" id="PF08245">
    <property type="entry name" value="Mur_ligase_M"/>
    <property type="match status" value="1"/>
</dbReference>
<sequence length="459" mass="50293">MIERSVESIIQMLDADYIENGGLTRMVRGVCIDSRKVVEGNLYIPIIGERVNGHAYAVAAIEAGAAAVLWNRSEPNPPAQVTVILVDDTVTAMQNLAHAYRRSLSVKIVGITGSNGKTSTKDMLAAMLSTKYVTQKTLGNQNNEIGVPLTLLALSSHTQCAVVEMGIERMKEMEMLTAMVEPDIAILTNIGTAHMVNMGSQANIAKAKLEITQGMPKQGLLIVPDQRLVADAIDAAMREQLRIQTFGIDPDCTACLHDIYQSTDGVSFCINDNDDQYFVDMLGEIQAYNAAAAYLAARELGIQDKDIALGLTRIEKTGMRNELMQVRNCTILNDSYKSNPQSVIAALDTMEALPSAYKIVLLGDMLDLGKEEVMIHYQLGKALAKYNIQEVITTGDLGCYICQGARSAMKHDNIQHLCSQEEIVTYLRPYLNMECMILVKGSRALHLDEVITALQEDGE</sequence>
<evidence type="ECO:0000256" key="6">
    <source>
        <dbReference type="ARBA" id="ARBA00022960"/>
    </source>
</evidence>
<evidence type="ECO:0000259" key="14">
    <source>
        <dbReference type="Pfam" id="PF08245"/>
    </source>
</evidence>
<dbReference type="InterPro" id="IPR035911">
    <property type="entry name" value="MurE/MurF_N"/>
</dbReference>
<dbReference type="GO" id="GO:0047480">
    <property type="term" value="F:UDP-N-acetylmuramoyl-tripeptide-D-alanyl-D-alanine ligase activity"/>
    <property type="evidence" value="ECO:0007669"/>
    <property type="project" value="UniProtKB-UniRule"/>
</dbReference>
<dbReference type="PANTHER" id="PTHR43024">
    <property type="entry name" value="UDP-N-ACETYLMURAMOYL-TRIPEPTIDE--D-ALANYL-D-ALANINE LIGASE"/>
    <property type="match status" value="1"/>
</dbReference>
<dbReference type="RefSeq" id="WP_160625102.1">
    <property type="nucleotide sequence ID" value="NZ_WUUQ01000002.1"/>
</dbReference>
<evidence type="ECO:0000259" key="13">
    <source>
        <dbReference type="Pfam" id="PF02875"/>
    </source>
</evidence>
<dbReference type="PANTHER" id="PTHR43024:SF1">
    <property type="entry name" value="UDP-N-ACETYLMURAMOYL-TRIPEPTIDE--D-ALANYL-D-ALANINE LIGASE"/>
    <property type="match status" value="1"/>
</dbReference>
<dbReference type="Gene3D" id="3.40.1390.10">
    <property type="entry name" value="MurE/MurF, N-terminal domain"/>
    <property type="match status" value="1"/>
</dbReference>
<dbReference type="InterPro" id="IPR000713">
    <property type="entry name" value="Mur_ligase_N"/>
</dbReference>
<evidence type="ECO:0000256" key="9">
    <source>
        <dbReference type="ARBA" id="ARBA00023316"/>
    </source>
</evidence>
<dbReference type="NCBIfam" id="TIGR01143">
    <property type="entry name" value="murF"/>
    <property type="match status" value="1"/>
</dbReference>
<keyword evidence="3 10" id="KW-0132">Cell division</keyword>
<evidence type="ECO:0000256" key="5">
    <source>
        <dbReference type="ARBA" id="ARBA00022840"/>
    </source>
</evidence>
<dbReference type="Pfam" id="PF02875">
    <property type="entry name" value="Mur_ligase_C"/>
    <property type="match status" value="1"/>
</dbReference>
<keyword evidence="9 10" id="KW-0961">Cell wall biogenesis/degradation</keyword>
<dbReference type="GO" id="GO:0005737">
    <property type="term" value="C:cytoplasm"/>
    <property type="evidence" value="ECO:0007669"/>
    <property type="project" value="UniProtKB-SubCell"/>
</dbReference>
<comment type="catalytic activity">
    <reaction evidence="10 11">
        <text>D-alanyl-D-alanine + UDP-N-acetyl-alpha-D-muramoyl-L-alanyl-gamma-D-glutamyl-meso-2,6-diaminopimelate + ATP = UDP-N-acetyl-alpha-D-muramoyl-L-alanyl-gamma-D-glutamyl-meso-2,6-diaminopimeloyl-D-alanyl-D-alanine + ADP + phosphate + H(+)</text>
        <dbReference type="Rhea" id="RHEA:28374"/>
        <dbReference type="ChEBI" id="CHEBI:15378"/>
        <dbReference type="ChEBI" id="CHEBI:30616"/>
        <dbReference type="ChEBI" id="CHEBI:43474"/>
        <dbReference type="ChEBI" id="CHEBI:57822"/>
        <dbReference type="ChEBI" id="CHEBI:61386"/>
        <dbReference type="ChEBI" id="CHEBI:83905"/>
        <dbReference type="ChEBI" id="CHEBI:456216"/>
        <dbReference type="EC" id="6.3.2.10"/>
    </reaction>
</comment>
<comment type="subcellular location">
    <subcellularLocation>
        <location evidence="10 11">Cytoplasm</location>
    </subcellularLocation>
</comment>
<feature type="domain" description="Mur ligase N-terminal catalytic" evidence="12">
    <location>
        <begin position="27"/>
        <end position="101"/>
    </location>
</feature>
<protein>
    <recommendedName>
        <fullName evidence="10 11">UDP-N-acetylmuramoyl-tripeptide--D-alanyl-D-alanine ligase</fullName>
        <ecNumber evidence="10 11">6.3.2.10</ecNumber>
    </recommendedName>
    <alternativeName>
        <fullName evidence="10">D-alanyl-D-alanine-adding enzyme</fullName>
    </alternativeName>
</protein>
<feature type="binding site" evidence="10">
    <location>
        <begin position="113"/>
        <end position="119"/>
    </location>
    <ligand>
        <name>ATP</name>
        <dbReference type="ChEBI" id="CHEBI:30616"/>
    </ligand>
</feature>
<keyword evidence="16" id="KW-1185">Reference proteome</keyword>
<reference evidence="15 16" key="2">
    <citation type="submission" date="2020-01" db="EMBL/GenBank/DDBJ databases">
        <title>Clostridiaceae sp. nov. isolated from the gut of human by culturomics.</title>
        <authorList>
            <person name="Chang Y."/>
        </authorList>
    </citation>
    <scope>NUCLEOTIDE SEQUENCE [LARGE SCALE GENOMIC DNA]</scope>
    <source>
        <strain evidence="15 16">DONG20-135</strain>
    </source>
</reference>
<dbReference type="InterPro" id="IPR005863">
    <property type="entry name" value="UDP-N-AcMur_synth"/>
</dbReference>
<dbReference type="InterPro" id="IPR036565">
    <property type="entry name" value="Mur-like_cat_sf"/>
</dbReference>
<comment type="function">
    <text evidence="10 11">Involved in cell wall formation. Catalyzes the final step in the synthesis of UDP-N-acetylmuramoyl-pentapeptide, the precursor of murein.</text>
</comment>
<dbReference type="UniPathway" id="UPA00219"/>
<name>A0A6N8UE42_9FIRM</name>
<keyword evidence="2 10" id="KW-0436">Ligase</keyword>
<reference evidence="15 16" key="1">
    <citation type="submission" date="2019-12" db="EMBL/GenBank/DDBJ databases">
        <authorList>
            <person name="Yang R."/>
        </authorList>
    </citation>
    <scope>NUCLEOTIDE SEQUENCE [LARGE SCALE GENOMIC DNA]</scope>
    <source>
        <strain evidence="15 16">DONG20-135</strain>
    </source>
</reference>
<evidence type="ECO:0000256" key="8">
    <source>
        <dbReference type="ARBA" id="ARBA00023306"/>
    </source>
</evidence>
<keyword evidence="6 10" id="KW-0133">Cell shape</keyword>
<dbReference type="GO" id="GO:0005524">
    <property type="term" value="F:ATP binding"/>
    <property type="evidence" value="ECO:0007669"/>
    <property type="project" value="UniProtKB-UniRule"/>
</dbReference>
<comment type="similarity">
    <text evidence="10">Belongs to the MurCDEF family. MurF subfamily.</text>
</comment>
<comment type="pathway">
    <text evidence="10 11">Cell wall biogenesis; peptidoglycan biosynthesis.</text>
</comment>
<proteinExistence type="inferred from homology"/>
<accession>A0A6N8UE42</accession>
<dbReference type="SUPFAM" id="SSF53244">
    <property type="entry name" value="MurD-like peptide ligases, peptide-binding domain"/>
    <property type="match status" value="1"/>
</dbReference>
<dbReference type="HAMAP" id="MF_02019">
    <property type="entry name" value="MurF"/>
    <property type="match status" value="1"/>
</dbReference>
<comment type="caution">
    <text evidence="15">The sequence shown here is derived from an EMBL/GenBank/DDBJ whole genome shotgun (WGS) entry which is preliminary data.</text>
</comment>
<evidence type="ECO:0000256" key="4">
    <source>
        <dbReference type="ARBA" id="ARBA00022741"/>
    </source>
</evidence>
<evidence type="ECO:0000256" key="1">
    <source>
        <dbReference type="ARBA" id="ARBA00022490"/>
    </source>
</evidence>
<keyword evidence="1 10" id="KW-0963">Cytoplasm</keyword>
<dbReference type="InterPro" id="IPR036615">
    <property type="entry name" value="Mur_ligase_C_dom_sf"/>
</dbReference>
<dbReference type="InterPro" id="IPR013221">
    <property type="entry name" value="Mur_ligase_cen"/>
</dbReference>
<dbReference type="GO" id="GO:0051301">
    <property type="term" value="P:cell division"/>
    <property type="evidence" value="ECO:0007669"/>
    <property type="project" value="UniProtKB-KW"/>
</dbReference>
<dbReference type="GO" id="GO:0009252">
    <property type="term" value="P:peptidoglycan biosynthetic process"/>
    <property type="evidence" value="ECO:0007669"/>
    <property type="project" value="UniProtKB-UniRule"/>
</dbReference>
<dbReference type="SUPFAM" id="SSF53623">
    <property type="entry name" value="MurD-like peptide ligases, catalytic domain"/>
    <property type="match status" value="1"/>
</dbReference>
<dbReference type="GO" id="GO:0071555">
    <property type="term" value="P:cell wall organization"/>
    <property type="evidence" value="ECO:0007669"/>
    <property type="project" value="UniProtKB-KW"/>
</dbReference>
<evidence type="ECO:0000256" key="2">
    <source>
        <dbReference type="ARBA" id="ARBA00022598"/>
    </source>
</evidence>
<feature type="domain" description="Mur ligase C-terminal" evidence="13">
    <location>
        <begin position="320"/>
        <end position="443"/>
    </location>
</feature>
<feature type="domain" description="Mur ligase central" evidence="14">
    <location>
        <begin position="111"/>
        <end position="297"/>
    </location>
</feature>
<keyword evidence="4 10" id="KW-0547">Nucleotide-binding</keyword>
<evidence type="ECO:0000256" key="10">
    <source>
        <dbReference type="HAMAP-Rule" id="MF_02019"/>
    </source>
</evidence>
<dbReference type="Proteomes" id="UP000434036">
    <property type="component" value="Unassembled WGS sequence"/>
</dbReference>
<evidence type="ECO:0000256" key="11">
    <source>
        <dbReference type="RuleBase" id="RU004136"/>
    </source>
</evidence>
<dbReference type="EMBL" id="WUUQ01000002">
    <property type="protein sequence ID" value="MXQ73667.1"/>
    <property type="molecule type" value="Genomic_DNA"/>
</dbReference>
<dbReference type="InterPro" id="IPR051046">
    <property type="entry name" value="MurCDEF_CellWall_CoF430Synth"/>
</dbReference>
<gene>
    <name evidence="10 15" type="primary">murF</name>
    <name evidence="15" type="ORF">GSF08_06925</name>
</gene>
<evidence type="ECO:0000256" key="3">
    <source>
        <dbReference type="ARBA" id="ARBA00022618"/>
    </source>
</evidence>
<keyword evidence="5 10" id="KW-0067">ATP-binding</keyword>
<dbReference type="Pfam" id="PF01225">
    <property type="entry name" value="Mur_ligase"/>
    <property type="match status" value="1"/>
</dbReference>
<dbReference type="AlphaFoldDB" id="A0A6N8UE42"/>
<dbReference type="SUPFAM" id="SSF63418">
    <property type="entry name" value="MurE/MurF N-terminal domain"/>
    <property type="match status" value="1"/>
</dbReference>
<dbReference type="GO" id="GO:0008360">
    <property type="term" value="P:regulation of cell shape"/>
    <property type="evidence" value="ECO:0007669"/>
    <property type="project" value="UniProtKB-KW"/>
</dbReference>
<dbReference type="Gene3D" id="3.90.190.20">
    <property type="entry name" value="Mur ligase, C-terminal domain"/>
    <property type="match status" value="1"/>
</dbReference>
<evidence type="ECO:0000313" key="16">
    <source>
        <dbReference type="Proteomes" id="UP000434036"/>
    </source>
</evidence>
<evidence type="ECO:0000313" key="15">
    <source>
        <dbReference type="EMBL" id="MXQ73667.1"/>
    </source>
</evidence>
<organism evidence="15 16">
    <name type="scientific">Copranaerobaculum intestinale</name>
    <dbReference type="NCBI Taxonomy" id="2692629"/>
    <lineage>
        <taxon>Bacteria</taxon>
        <taxon>Bacillati</taxon>
        <taxon>Bacillota</taxon>
        <taxon>Erysipelotrichia</taxon>
        <taxon>Erysipelotrichales</taxon>
        <taxon>Erysipelotrichaceae</taxon>
        <taxon>Copranaerobaculum</taxon>
    </lineage>
</organism>